<dbReference type="SUPFAM" id="SSF53335">
    <property type="entry name" value="S-adenosyl-L-methionine-dependent methyltransferases"/>
    <property type="match status" value="1"/>
</dbReference>
<dbReference type="InterPro" id="IPR029063">
    <property type="entry name" value="SAM-dependent_MTases_sf"/>
</dbReference>
<evidence type="ECO:0000256" key="2">
    <source>
        <dbReference type="ARBA" id="ARBA00005487"/>
    </source>
</evidence>
<evidence type="ECO:0000256" key="9">
    <source>
        <dbReference type="ARBA" id="ARBA00023251"/>
    </source>
</evidence>
<dbReference type="Gene3D" id="1.10.8.10">
    <property type="entry name" value="DNA helicase RuvA subunit, C-terminal domain"/>
    <property type="match status" value="1"/>
</dbReference>
<comment type="caution">
    <text evidence="12">The sequence shown here is derived from an EMBL/GenBank/DDBJ whole genome shotgun (WGS) entry which is preliminary data.</text>
</comment>
<proteinExistence type="inferred from homology"/>
<evidence type="ECO:0000256" key="6">
    <source>
        <dbReference type="ARBA" id="ARBA00022603"/>
    </source>
</evidence>
<dbReference type="GO" id="GO:0046677">
    <property type="term" value="P:response to antibiotic"/>
    <property type="evidence" value="ECO:0007669"/>
    <property type="project" value="UniProtKB-KW"/>
</dbReference>
<dbReference type="RefSeq" id="WP_338204909.1">
    <property type="nucleotide sequence ID" value="NZ_JAEKNR010000229.1"/>
</dbReference>
<dbReference type="EC" id="2.1.1.179" evidence="3"/>
<evidence type="ECO:0000256" key="1">
    <source>
        <dbReference type="ARBA" id="ARBA00001643"/>
    </source>
</evidence>
<reference evidence="12" key="1">
    <citation type="submission" date="2020-10" db="EMBL/GenBank/DDBJ databases">
        <title>Ca. Dormibacterota MAGs.</title>
        <authorList>
            <person name="Montgomery K."/>
        </authorList>
    </citation>
    <scope>NUCLEOTIDE SEQUENCE [LARGE SCALE GENOMIC DNA]</scope>
    <source>
        <strain evidence="12">SC8812_S17_10</strain>
    </source>
</reference>
<feature type="binding site" evidence="11">
    <location>
        <position position="122"/>
    </location>
    <ligand>
        <name>S-adenosyl-L-methionine</name>
        <dbReference type="ChEBI" id="CHEBI:59789"/>
    </ligand>
</feature>
<evidence type="ECO:0000313" key="12">
    <source>
        <dbReference type="EMBL" id="MBJ7600922.1"/>
    </source>
</evidence>
<evidence type="ECO:0000313" key="13">
    <source>
        <dbReference type="Proteomes" id="UP000612893"/>
    </source>
</evidence>
<dbReference type="EMBL" id="JAEKNR010000229">
    <property type="protein sequence ID" value="MBJ7600922.1"/>
    <property type="molecule type" value="Genomic_DNA"/>
</dbReference>
<keyword evidence="6 12" id="KW-0489">Methyltransferase</keyword>
<gene>
    <name evidence="12" type="ORF">JF922_22995</name>
</gene>
<dbReference type="AlphaFoldDB" id="A0A934NFL3"/>
<keyword evidence="13" id="KW-1185">Reference proteome</keyword>
<sequence>MSEIVRGLRESRRYRSLTEPALVRVARWAARTHGGRQPALKAAKRKLHQVYGAYLSPGAVAAAERAAMLIEGGARGDAEERELCLDVLRQHASTAERLPFLDRFCSDLTAGLPPVRSVLDLACGLNPFALPWMALPAGASYLAVDVDERLAKVFDHLGGAWPVGLRGLAHDLTSGPPEATAEMVLLLKAIPCLEQEEPGAGRRLLRSLDAPVVVVSFPARSLGGREKGMRETYDRMLREMVAGSGRGIEVRSYPTETVYWLVRNGGG</sequence>
<accession>A0A934NFL3</accession>
<organism evidence="12 13">
    <name type="scientific">Candidatus Nephthysia bennettiae</name>
    <dbReference type="NCBI Taxonomy" id="3127016"/>
    <lineage>
        <taxon>Bacteria</taxon>
        <taxon>Bacillati</taxon>
        <taxon>Candidatus Dormiibacterota</taxon>
        <taxon>Candidatus Dormibacteria</taxon>
        <taxon>Candidatus Dormibacterales</taxon>
        <taxon>Candidatus Dormibacteraceae</taxon>
        <taxon>Candidatus Nephthysia</taxon>
    </lineage>
</organism>
<feature type="binding site" evidence="11">
    <location>
        <begin position="91"/>
        <end position="97"/>
    </location>
    <ligand>
        <name>S-adenosyl-L-methionine</name>
        <dbReference type="ChEBI" id="CHEBI:59789"/>
    </ligand>
</feature>
<keyword evidence="9" id="KW-0046">Antibiotic resistance</keyword>
<comment type="catalytic activity">
    <reaction evidence="1">
        <text>guanosine(1405) in 16S rRNA + S-adenosyl-L-methionine = N(7)-methylguanosine(1405) in 16S rRNA + S-adenosyl-L-homocysteine</text>
        <dbReference type="Rhea" id="RHEA:42772"/>
        <dbReference type="Rhea" id="RHEA-COMP:10225"/>
        <dbReference type="Rhea" id="RHEA-COMP:10226"/>
        <dbReference type="ChEBI" id="CHEBI:57856"/>
        <dbReference type="ChEBI" id="CHEBI:59789"/>
        <dbReference type="ChEBI" id="CHEBI:74269"/>
        <dbReference type="ChEBI" id="CHEBI:74480"/>
        <dbReference type="EC" id="2.1.1.179"/>
    </reaction>
</comment>
<keyword evidence="7" id="KW-0808">Transferase</keyword>
<evidence type="ECO:0000256" key="10">
    <source>
        <dbReference type="ARBA" id="ARBA00033062"/>
    </source>
</evidence>
<comment type="similarity">
    <text evidence="2">Belongs to the methyltransferase superfamily. Aminoglycoside resistance family.</text>
</comment>
<keyword evidence="8 11" id="KW-0949">S-adenosyl-L-methionine</keyword>
<evidence type="ECO:0000256" key="3">
    <source>
        <dbReference type="ARBA" id="ARBA00012300"/>
    </source>
</evidence>
<keyword evidence="5" id="KW-0698">rRNA processing</keyword>
<feature type="binding site" evidence="11">
    <location>
        <begin position="171"/>
        <end position="172"/>
    </location>
    <ligand>
        <name>S-adenosyl-L-methionine</name>
        <dbReference type="ChEBI" id="CHEBI:59789"/>
    </ligand>
</feature>
<dbReference type="Proteomes" id="UP000612893">
    <property type="component" value="Unassembled WGS sequence"/>
</dbReference>
<evidence type="ECO:0000256" key="11">
    <source>
        <dbReference type="PIRSR" id="PIRSR015852-1"/>
    </source>
</evidence>
<dbReference type="GO" id="GO:0008649">
    <property type="term" value="F:rRNA methyltransferase activity"/>
    <property type="evidence" value="ECO:0007669"/>
    <property type="project" value="InterPro"/>
</dbReference>
<dbReference type="Pfam" id="PF07091">
    <property type="entry name" value="FmrO"/>
    <property type="match status" value="1"/>
</dbReference>
<feature type="binding site" evidence="11">
    <location>
        <position position="145"/>
    </location>
    <ligand>
        <name>S-adenosyl-L-methionine</name>
        <dbReference type="ChEBI" id="CHEBI:59789"/>
    </ligand>
</feature>
<dbReference type="InterPro" id="IPR025981">
    <property type="entry name" value="rRNA_MeTrfase"/>
</dbReference>
<evidence type="ECO:0000256" key="4">
    <source>
        <dbReference type="ARBA" id="ARBA00015154"/>
    </source>
</evidence>
<protein>
    <recommendedName>
        <fullName evidence="4">16S rRNA (guanine(1405)-N(7))-methyltransferase</fullName>
        <ecNumber evidence="3">2.1.1.179</ecNumber>
    </recommendedName>
    <alternativeName>
        <fullName evidence="10">16S rRNA m7G1405 methyltransferase</fullName>
    </alternativeName>
</protein>
<feature type="binding site" evidence="11">
    <location>
        <position position="187"/>
    </location>
    <ligand>
        <name>S-adenosyl-L-methionine</name>
        <dbReference type="ChEBI" id="CHEBI:59789"/>
    </ligand>
</feature>
<evidence type="ECO:0000256" key="8">
    <source>
        <dbReference type="ARBA" id="ARBA00022691"/>
    </source>
</evidence>
<dbReference type="PIRSF" id="PIRSF015852">
    <property type="entry name" value="RRNA_mtase_Grm"/>
    <property type="match status" value="1"/>
</dbReference>
<dbReference type="Gene3D" id="3.40.50.150">
    <property type="entry name" value="Vaccinia Virus protein VP39"/>
    <property type="match status" value="1"/>
</dbReference>
<dbReference type="InterPro" id="IPR010769">
    <property type="entry name" value="rRNA_MeTrfase_GmN_bac"/>
</dbReference>
<evidence type="ECO:0000256" key="7">
    <source>
        <dbReference type="ARBA" id="ARBA00022679"/>
    </source>
</evidence>
<evidence type="ECO:0000256" key="5">
    <source>
        <dbReference type="ARBA" id="ARBA00022552"/>
    </source>
</evidence>
<name>A0A934NFL3_9BACT</name>